<organism evidence="1 2">
    <name type="scientific">Candidatus Sungbacteria bacterium RIFCSPLOWO2_12_FULL_41_11</name>
    <dbReference type="NCBI Taxonomy" id="1802286"/>
    <lineage>
        <taxon>Bacteria</taxon>
        <taxon>Candidatus Sungiibacteriota</taxon>
    </lineage>
</organism>
<dbReference type="EMBL" id="MHQY01000005">
    <property type="protein sequence ID" value="OHA14650.1"/>
    <property type="molecule type" value="Genomic_DNA"/>
</dbReference>
<sequence>MSNEDSLVKRLEKPRSSATAQGFNWIKEKTMDFFRFVQDRGDINKSGKRKGLALPGGGVDVVFDAVIGKTVHRNFIERDLIEMPFGFRLISLNGELIENKKNLSTLLRRYDFGSHLPLIVEQDGAEDHVDVITVIPVRDETPDEAVIREFESETGHGVSIVPPKNGMAFYPHDPEYYRSGVWRESKYGEIMVEINNDYLGNGLKHYLYTFHLEESGIAENGNGANGNGNGVKKIREVDEISGVLKIATDILLKKIYTEDLSVRYNNREGNPEGFYPIHALRAMYCLWILKVPYADNLPDIYNSDLGAAQFKTLRAFLPEEVDGAIVGGKFDFTEEEEVPAELPGPALLAGRDDSKDAWEKWLGVGA</sequence>
<comment type="caution">
    <text evidence="1">The sequence shown here is derived from an EMBL/GenBank/DDBJ whole genome shotgun (WGS) entry which is preliminary data.</text>
</comment>
<accession>A0A1G2LSP8</accession>
<name>A0A1G2LSP8_9BACT</name>
<protein>
    <submittedName>
        <fullName evidence="1">Uncharacterized protein</fullName>
    </submittedName>
</protein>
<dbReference type="AlphaFoldDB" id="A0A1G2LSP8"/>
<evidence type="ECO:0000313" key="1">
    <source>
        <dbReference type="EMBL" id="OHA14650.1"/>
    </source>
</evidence>
<evidence type="ECO:0000313" key="2">
    <source>
        <dbReference type="Proteomes" id="UP000177171"/>
    </source>
</evidence>
<dbReference type="Proteomes" id="UP000177171">
    <property type="component" value="Unassembled WGS sequence"/>
</dbReference>
<proteinExistence type="predicted"/>
<gene>
    <name evidence="1" type="ORF">A3G49_05725</name>
</gene>
<reference evidence="1 2" key="1">
    <citation type="journal article" date="2016" name="Nat. Commun.">
        <title>Thousands of microbial genomes shed light on interconnected biogeochemical processes in an aquifer system.</title>
        <authorList>
            <person name="Anantharaman K."/>
            <person name="Brown C.T."/>
            <person name="Hug L.A."/>
            <person name="Sharon I."/>
            <person name="Castelle C.J."/>
            <person name="Probst A.J."/>
            <person name="Thomas B.C."/>
            <person name="Singh A."/>
            <person name="Wilkins M.J."/>
            <person name="Karaoz U."/>
            <person name="Brodie E.L."/>
            <person name="Williams K.H."/>
            <person name="Hubbard S.S."/>
            <person name="Banfield J.F."/>
        </authorList>
    </citation>
    <scope>NUCLEOTIDE SEQUENCE [LARGE SCALE GENOMIC DNA]</scope>
</reference>